<reference evidence="4" key="1">
    <citation type="journal article" date="2023" name="Science">
        <title>Elucidation of the pathway for biosynthesis of saponin adjuvants from the soapbark tree.</title>
        <authorList>
            <person name="Reed J."/>
            <person name="Orme A."/>
            <person name="El-Demerdash A."/>
            <person name="Owen C."/>
            <person name="Martin L.B.B."/>
            <person name="Misra R.C."/>
            <person name="Kikuchi S."/>
            <person name="Rejzek M."/>
            <person name="Martin A.C."/>
            <person name="Harkess A."/>
            <person name="Leebens-Mack J."/>
            <person name="Louveau T."/>
            <person name="Stephenson M.J."/>
            <person name="Osbourn A."/>
        </authorList>
    </citation>
    <scope>NUCLEOTIDE SEQUENCE</scope>
    <source>
        <strain evidence="4">S10</strain>
    </source>
</reference>
<evidence type="ECO:0000313" key="4">
    <source>
        <dbReference type="EMBL" id="KAJ7964525.1"/>
    </source>
</evidence>
<evidence type="ECO:0000259" key="3">
    <source>
        <dbReference type="Pfam" id="PF14389"/>
    </source>
</evidence>
<keyword evidence="1" id="KW-0175">Coiled coil</keyword>
<dbReference type="InterPro" id="IPR006869">
    <property type="entry name" value="DUF547"/>
</dbReference>
<gene>
    <name evidence="4" type="ORF">O6P43_014326</name>
</gene>
<protein>
    <submittedName>
        <fullName evidence="4">Uncharacterized protein</fullName>
    </submittedName>
</protein>
<feature type="domain" description="DUF547" evidence="2">
    <location>
        <begin position="324"/>
        <end position="446"/>
    </location>
</feature>
<dbReference type="Proteomes" id="UP001163823">
    <property type="component" value="Chromosome 6"/>
</dbReference>
<feature type="coiled-coil region" evidence="1">
    <location>
        <begin position="61"/>
        <end position="88"/>
    </location>
</feature>
<evidence type="ECO:0000256" key="1">
    <source>
        <dbReference type="SAM" id="Coils"/>
    </source>
</evidence>
<sequence length="527" mass="60513">MKFEDYLSQQSQNQQKREDLEEEVVKLQAELDAEQALNRVLRCTLNGSHPCCLSSFCPPQVQVLLAELAMVEEEIILLERKVKELKLTLYQESEEQAKECEMLWQQLRRSIPKHNEFLGALQNGSVLNEHRSKSHNYEDFRRRRMKRDGRVSLGSALDIQSLFSSTRNSNVKEYEIPRRSTVKVSKQCHYMLLEIGIENPNELSEELVKCMIGIFLELNQAPLQREESATIPKLTLSCMKSTGFKSKASFNCKAPSFLFNNNVTNFDPYGILSDLEYSDRDVGPYKDFVHITRSSLDIGRFSQCLPAIGKLRVLLHKLCDVDLSCLTYKQKLAFWINIYNACIMNAFLEHGLPSTQDKLLVLMNKAAINVGGIVLNALAIEHFILRHPCESKQGLMDEKECYHGLGYPEPNVTFALCRGSWSSPALRVYTPVDVVNELGRAKVEYLEASVGITSKRKIIVPKLLQWHMRDFADDMESLLEWIYSHLPRSGSLKRVMMECLIRETKSPISKMVEIQPYEAEFRYLLPL</sequence>
<dbReference type="Pfam" id="PF04784">
    <property type="entry name" value="DUF547"/>
    <property type="match status" value="1"/>
</dbReference>
<accession>A0AAD7LWQ6</accession>
<dbReference type="PANTHER" id="PTHR46248">
    <property type="entry name" value="EXPRESSED PROTEIN"/>
    <property type="match status" value="1"/>
</dbReference>
<dbReference type="AlphaFoldDB" id="A0AAD7LWQ6"/>
<comment type="caution">
    <text evidence="4">The sequence shown here is derived from an EMBL/GenBank/DDBJ whole genome shotgun (WGS) entry which is preliminary data.</text>
</comment>
<evidence type="ECO:0000313" key="5">
    <source>
        <dbReference type="Proteomes" id="UP001163823"/>
    </source>
</evidence>
<keyword evidence="5" id="KW-1185">Reference proteome</keyword>
<dbReference type="EMBL" id="JARAOO010000006">
    <property type="protein sequence ID" value="KAJ7964525.1"/>
    <property type="molecule type" value="Genomic_DNA"/>
</dbReference>
<dbReference type="Pfam" id="PF14389">
    <property type="entry name" value="Lzipper-MIP1"/>
    <property type="match status" value="1"/>
</dbReference>
<dbReference type="KEGG" id="qsa:O6P43_014326"/>
<dbReference type="PANTHER" id="PTHR46248:SF4">
    <property type="entry name" value="OS01G0147800 PROTEIN"/>
    <property type="match status" value="1"/>
</dbReference>
<feature type="domain" description="Ternary complex factor MIP1 leucine-zipper" evidence="3">
    <location>
        <begin position="13"/>
        <end position="92"/>
    </location>
</feature>
<proteinExistence type="predicted"/>
<name>A0AAD7LWQ6_QUISA</name>
<organism evidence="4 5">
    <name type="scientific">Quillaja saponaria</name>
    <name type="common">Soap bark tree</name>
    <dbReference type="NCBI Taxonomy" id="32244"/>
    <lineage>
        <taxon>Eukaryota</taxon>
        <taxon>Viridiplantae</taxon>
        <taxon>Streptophyta</taxon>
        <taxon>Embryophyta</taxon>
        <taxon>Tracheophyta</taxon>
        <taxon>Spermatophyta</taxon>
        <taxon>Magnoliopsida</taxon>
        <taxon>eudicotyledons</taxon>
        <taxon>Gunneridae</taxon>
        <taxon>Pentapetalae</taxon>
        <taxon>rosids</taxon>
        <taxon>fabids</taxon>
        <taxon>Fabales</taxon>
        <taxon>Quillajaceae</taxon>
        <taxon>Quillaja</taxon>
    </lineage>
</organism>
<evidence type="ECO:0000259" key="2">
    <source>
        <dbReference type="Pfam" id="PF04784"/>
    </source>
</evidence>
<dbReference type="InterPro" id="IPR025757">
    <property type="entry name" value="MIP1_Leuzipper"/>
</dbReference>
<feature type="coiled-coil region" evidence="1">
    <location>
        <begin position="3"/>
        <end position="37"/>
    </location>
</feature>